<sequence length="464" mass="51662">MQFIRSLVTNFNWRNFLMVAKAEFAKKEGNQGELTFSIANETIQKGLDQAFTKTRKQLNVPGFRKGKVPRAIFNQMYGEESLYNDALNIVLPDAYSKAVEEAGITPVDQPQVDVKSMEKGKDWVLKADVTVAPEIKLGEYKGVTVPKQSTTVTAKQVNEELEKMRQQQAELVLKEGKAAEKGDTVVIDFDGSVDGNHFDGGKADNYSLELGSNSFIPGFEDQLIGHKADEDVQVKVTFPKDYQAKDLQGKEAIFDVKIHEVKTKELPDLDDEFAKDVDEDVDSLEELKAKTKDRLKEEKKTAAHDAVEDAAINAAVDNAEVIGGKIPDAMMDEDIHRQMDQYLAQMAQQGINPETYYKITGTTEDDLHKQFAPDAERRVKTNLVLEAVVDAEKIEATDKDVDGEVKNLAGQYNMEESAVRSALTPDMLKHDIAIKKAVDLIADNAKQETKKAAAKKSDDEKEDK</sequence>
<evidence type="ECO:0000256" key="9">
    <source>
        <dbReference type="ARBA" id="ARBA00023306"/>
    </source>
</evidence>
<accession>A0A0R1RK31</accession>
<dbReference type="eggNOG" id="COG0544">
    <property type="taxonomic scope" value="Bacteria"/>
</dbReference>
<dbReference type="SUPFAM" id="SSF102735">
    <property type="entry name" value="Trigger factor ribosome-binding domain"/>
    <property type="match status" value="1"/>
</dbReference>
<dbReference type="NCBIfam" id="TIGR00115">
    <property type="entry name" value="tig"/>
    <property type="match status" value="1"/>
</dbReference>
<dbReference type="SUPFAM" id="SSF109998">
    <property type="entry name" value="Triger factor/SurA peptide-binding domain-like"/>
    <property type="match status" value="1"/>
</dbReference>
<evidence type="ECO:0000256" key="14">
    <source>
        <dbReference type="RuleBase" id="RU003914"/>
    </source>
</evidence>
<keyword evidence="9 12" id="KW-0131">Cell cycle</keyword>
<name>A0A0R1RK31_9LACO</name>
<evidence type="ECO:0000256" key="6">
    <source>
        <dbReference type="ARBA" id="ARBA00023110"/>
    </source>
</evidence>
<dbReference type="GO" id="GO:0043022">
    <property type="term" value="F:ribosome binding"/>
    <property type="evidence" value="ECO:0007669"/>
    <property type="project" value="TreeGrafter"/>
</dbReference>
<evidence type="ECO:0000256" key="2">
    <source>
        <dbReference type="ARBA" id="ARBA00005464"/>
    </source>
</evidence>
<dbReference type="InterPro" id="IPR027304">
    <property type="entry name" value="Trigger_fact/SurA_dom_sf"/>
</dbReference>
<comment type="catalytic activity">
    <reaction evidence="1 12 13">
        <text>[protein]-peptidylproline (omega=180) = [protein]-peptidylproline (omega=0)</text>
        <dbReference type="Rhea" id="RHEA:16237"/>
        <dbReference type="Rhea" id="RHEA-COMP:10747"/>
        <dbReference type="Rhea" id="RHEA-COMP:10748"/>
        <dbReference type="ChEBI" id="CHEBI:83833"/>
        <dbReference type="ChEBI" id="CHEBI:83834"/>
        <dbReference type="EC" id="5.2.1.8"/>
    </reaction>
</comment>
<dbReference type="Pfam" id="PF00254">
    <property type="entry name" value="FKBP_C"/>
    <property type="match status" value="1"/>
</dbReference>
<dbReference type="GO" id="GO:0015031">
    <property type="term" value="P:protein transport"/>
    <property type="evidence" value="ECO:0007669"/>
    <property type="project" value="UniProtKB-UniRule"/>
</dbReference>
<feature type="coiled-coil region" evidence="15">
    <location>
        <begin position="147"/>
        <end position="174"/>
    </location>
</feature>
<dbReference type="PIRSF" id="PIRSF003095">
    <property type="entry name" value="Trigger_factor"/>
    <property type="match status" value="1"/>
</dbReference>
<dbReference type="AlphaFoldDB" id="A0A0R1RK31"/>
<dbReference type="InterPro" id="IPR037041">
    <property type="entry name" value="Trigger_fac_C_sf"/>
</dbReference>
<keyword evidence="6 12" id="KW-0697">Rotamase</keyword>
<dbReference type="Proteomes" id="UP000051999">
    <property type="component" value="Unassembled WGS sequence"/>
</dbReference>
<gene>
    <name evidence="12" type="primary">tig</name>
    <name evidence="17" type="ORF">FD35_GL000084</name>
</gene>
<organism evidence="17 18">
    <name type="scientific">Furfurilactobacillus rossiae DSM 15814</name>
    <dbReference type="NCBI Taxonomy" id="1114972"/>
    <lineage>
        <taxon>Bacteria</taxon>
        <taxon>Bacillati</taxon>
        <taxon>Bacillota</taxon>
        <taxon>Bacilli</taxon>
        <taxon>Lactobacillales</taxon>
        <taxon>Lactobacillaceae</taxon>
        <taxon>Furfurilactobacillus</taxon>
    </lineage>
</organism>
<dbReference type="GO" id="GO:0043335">
    <property type="term" value="P:protein unfolding"/>
    <property type="evidence" value="ECO:0007669"/>
    <property type="project" value="TreeGrafter"/>
</dbReference>
<evidence type="ECO:0000256" key="3">
    <source>
        <dbReference type="ARBA" id="ARBA00013194"/>
    </source>
</evidence>
<dbReference type="InterPro" id="IPR005215">
    <property type="entry name" value="Trig_fac"/>
</dbReference>
<dbReference type="PROSITE" id="PS50059">
    <property type="entry name" value="FKBP_PPIASE"/>
    <property type="match status" value="1"/>
</dbReference>
<dbReference type="Gene3D" id="3.10.50.40">
    <property type="match status" value="1"/>
</dbReference>
<reference evidence="17 18" key="1">
    <citation type="journal article" date="2015" name="Genome Announc.">
        <title>Expanding the biotechnology potential of lactobacilli through comparative genomics of 213 strains and associated genera.</title>
        <authorList>
            <person name="Sun Z."/>
            <person name="Harris H.M."/>
            <person name="McCann A."/>
            <person name="Guo C."/>
            <person name="Argimon S."/>
            <person name="Zhang W."/>
            <person name="Yang X."/>
            <person name="Jeffery I.B."/>
            <person name="Cooney J.C."/>
            <person name="Kagawa T.F."/>
            <person name="Liu W."/>
            <person name="Song Y."/>
            <person name="Salvetti E."/>
            <person name="Wrobel A."/>
            <person name="Rasinkangas P."/>
            <person name="Parkhill J."/>
            <person name="Rea M.C."/>
            <person name="O'Sullivan O."/>
            <person name="Ritari J."/>
            <person name="Douillard F.P."/>
            <person name="Paul Ross R."/>
            <person name="Yang R."/>
            <person name="Briner A.E."/>
            <person name="Felis G.E."/>
            <person name="de Vos W.M."/>
            <person name="Barrangou R."/>
            <person name="Klaenhammer T.R."/>
            <person name="Caufield P.W."/>
            <person name="Cui Y."/>
            <person name="Zhang H."/>
            <person name="O'Toole P.W."/>
        </authorList>
    </citation>
    <scope>NUCLEOTIDE SEQUENCE [LARGE SCALE GENOMIC DNA]</scope>
    <source>
        <strain evidence="17 18">DSM 15814</strain>
    </source>
</reference>
<keyword evidence="12" id="KW-0963">Cytoplasm</keyword>
<evidence type="ECO:0000256" key="15">
    <source>
        <dbReference type="SAM" id="Coils"/>
    </source>
</evidence>
<dbReference type="Gene3D" id="1.10.3120.10">
    <property type="entry name" value="Trigger factor, C-terminal domain"/>
    <property type="match status" value="1"/>
</dbReference>
<dbReference type="PANTHER" id="PTHR30560">
    <property type="entry name" value="TRIGGER FACTOR CHAPERONE AND PEPTIDYL-PROLYL CIS/TRANS ISOMERASE"/>
    <property type="match status" value="1"/>
</dbReference>
<evidence type="ECO:0000256" key="5">
    <source>
        <dbReference type="ARBA" id="ARBA00022618"/>
    </source>
</evidence>
<keyword evidence="8 12" id="KW-0413">Isomerase</keyword>
<dbReference type="InterPro" id="IPR046357">
    <property type="entry name" value="PPIase_dom_sf"/>
</dbReference>
<evidence type="ECO:0000256" key="8">
    <source>
        <dbReference type="ARBA" id="ARBA00023235"/>
    </source>
</evidence>
<dbReference type="EC" id="5.2.1.8" evidence="3 12"/>
<keyword evidence="18" id="KW-1185">Reference proteome</keyword>
<feature type="coiled-coil region" evidence="15">
    <location>
        <begin position="274"/>
        <end position="301"/>
    </location>
</feature>
<dbReference type="Gene3D" id="3.30.70.1050">
    <property type="entry name" value="Trigger factor ribosome-binding domain"/>
    <property type="match status" value="1"/>
</dbReference>
<dbReference type="InterPro" id="IPR008881">
    <property type="entry name" value="Trigger_fac_ribosome-bd_bac"/>
</dbReference>
<evidence type="ECO:0000256" key="4">
    <source>
        <dbReference type="ARBA" id="ARBA00016902"/>
    </source>
</evidence>
<evidence type="ECO:0000313" key="18">
    <source>
        <dbReference type="Proteomes" id="UP000051999"/>
    </source>
</evidence>
<evidence type="ECO:0000256" key="1">
    <source>
        <dbReference type="ARBA" id="ARBA00000971"/>
    </source>
</evidence>
<comment type="domain">
    <text evidence="12">Consists of 3 domains; the N-terminus binds the ribosome, the middle domain has PPIase activity, while the C-terminus has intrinsic chaperone activity on its own.</text>
</comment>
<dbReference type="GO" id="GO:0003755">
    <property type="term" value="F:peptidyl-prolyl cis-trans isomerase activity"/>
    <property type="evidence" value="ECO:0007669"/>
    <property type="project" value="UniProtKB-UniRule"/>
</dbReference>
<evidence type="ECO:0000256" key="10">
    <source>
        <dbReference type="ARBA" id="ARBA00024849"/>
    </source>
</evidence>
<comment type="subcellular location">
    <subcellularLocation>
        <location evidence="12">Cytoplasm</location>
    </subcellularLocation>
    <text evidence="12">About half TF is bound to the ribosome near the polypeptide exit tunnel while the other half is free in the cytoplasm.</text>
</comment>
<evidence type="ECO:0000256" key="12">
    <source>
        <dbReference type="HAMAP-Rule" id="MF_00303"/>
    </source>
</evidence>
<dbReference type="GO" id="GO:0044183">
    <property type="term" value="F:protein folding chaperone"/>
    <property type="evidence" value="ECO:0007669"/>
    <property type="project" value="TreeGrafter"/>
</dbReference>
<dbReference type="InterPro" id="IPR008880">
    <property type="entry name" value="Trigger_fac_C"/>
</dbReference>
<dbReference type="GO" id="GO:0051083">
    <property type="term" value="P:'de novo' cotranslational protein folding"/>
    <property type="evidence" value="ECO:0007669"/>
    <property type="project" value="TreeGrafter"/>
</dbReference>
<comment type="caution">
    <text evidence="17">The sequence shown here is derived from an EMBL/GenBank/DDBJ whole genome shotgun (WGS) entry which is preliminary data.</text>
</comment>
<keyword evidence="5 12" id="KW-0132">Cell division</keyword>
<dbReference type="FunFam" id="3.10.50.40:FF:000001">
    <property type="entry name" value="Trigger factor"/>
    <property type="match status" value="1"/>
</dbReference>
<dbReference type="Pfam" id="PF05697">
    <property type="entry name" value="Trigger_N"/>
    <property type="match status" value="1"/>
</dbReference>
<protein>
    <recommendedName>
        <fullName evidence="4 12">Trigger factor</fullName>
        <shortName evidence="12">TF</shortName>
        <ecNumber evidence="3 12">5.2.1.8</ecNumber>
    </recommendedName>
    <alternativeName>
        <fullName evidence="11 12">PPIase</fullName>
    </alternativeName>
</protein>
<dbReference type="EMBL" id="AZFF01000001">
    <property type="protein sequence ID" value="KRL57078.1"/>
    <property type="molecule type" value="Genomic_DNA"/>
</dbReference>
<comment type="function">
    <text evidence="10 12">Involved in protein export. Acts as a chaperone by maintaining the newly synthesized protein in an open conformation. Functions as a peptidyl-prolyl cis-trans isomerase.</text>
</comment>
<evidence type="ECO:0000313" key="17">
    <source>
        <dbReference type="EMBL" id="KRL57078.1"/>
    </source>
</evidence>
<keyword evidence="7 12" id="KW-0143">Chaperone</keyword>
<comment type="similarity">
    <text evidence="2 12 14">Belongs to the FKBP-type PPIase family. Tig subfamily.</text>
</comment>
<dbReference type="InterPro" id="IPR036611">
    <property type="entry name" value="Trigger_fac_ribosome-bd_sf"/>
</dbReference>
<dbReference type="STRING" id="1114972.FD35_GL000084"/>
<feature type="domain" description="PPIase FKBP-type" evidence="16">
    <location>
        <begin position="182"/>
        <end position="267"/>
    </location>
</feature>
<dbReference type="HAMAP" id="MF_00303">
    <property type="entry name" value="Trigger_factor_Tig"/>
    <property type="match status" value="1"/>
</dbReference>
<dbReference type="PANTHER" id="PTHR30560:SF3">
    <property type="entry name" value="TRIGGER FACTOR-LIKE PROTEIN TIG, CHLOROPLASTIC"/>
    <property type="match status" value="1"/>
</dbReference>
<dbReference type="InterPro" id="IPR001179">
    <property type="entry name" value="PPIase_FKBP_dom"/>
</dbReference>
<dbReference type="GO" id="GO:0051301">
    <property type="term" value="P:cell division"/>
    <property type="evidence" value="ECO:0007669"/>
    <property type="project" value="UniProtKB-KW"/>
</dbReference>
<evidence type="ECO:0000259" key="16">
    <source>
        <dbReference type="PROSITE" id="PS50059"/>
    </source>
</evidence>
<proteinExistence type="inferred from homology"/>
<evidence type="ECO:0000256" key="13">
    <source>
        <dbReference type="PROSITE-ProRule" id="PRU00277"/>
    </source>
</evidence>
<dbReference type="SUPFAM" id="SSF54534">
    <property type="entry name" value="FKBP-like"/>
    <property type="match status" value="1"/>
</dbReference>
<evidence type="ECO:0000256" key="11">
    <source>
        <dbReference type="ARBA" id="ARBA00029986"/>
    </source>
</evidence>
<dbReference type="PATRIC" id="fig|1114972.6.peg.82"/>
<dbReference type="Pfam" id="PF05698">
    <property type="entry name" value="Trigger_C"/>
    <property type="match status" value="1"/>
</dbReference>
<evidence type="ECO:0000256" key="7">
    <source>
        <dbReference type="ARBA" id="ARBA00023186"/>
    </source>
</evidence>
<keyword evidence="15" id="KW-0175">Coiled coil</keyword>
<dbReference type="GO" id="GO:0005737">
    <property type="term" value="C:cytoplasm"/>
    <property type="evidence" value="ECO:0007669"/>
    <property type="project" value="UniProtKB-SubCell"/>
</dbReference>